<keyword evidence="1" id="KW-0812">Transmembrane</keyword>
<evidence type="ECO:0000259" key="3">
    <source>
        <dbReference type="Pfam" id="PF14745"/>
    </source>
</evidence>
<feature type="non-terminal residue" evidence="4">
    <location>
        <position position="246"/>
    </location>
</feature>
<proteinExistence type="predicted"/>
<keyword evidence="2" id="KW-0732">Signal</keyword>
<protein>
    <recommendedName>
        <fullName evidence="3">WASH complex subunit 4 N-terminal domain-containing protein</fullName>
    </recommendedName>
</protein>
<feature type="chain" id="PRO_5004975286" description="WASH complex subunit 4 N-terminal domain-containing protein" evidence="2">
    <location>
        <begin position="26"/>
        <end position="246"/>
    </location>
</feature>
<dbReference type="GO" id="GO:0016197">
    <property type="term" value="P:endosomal transport"/>
    <property type="evidence" value="ECO:0007669"/>
    <property type="project" value="TreeGrafter"/>
</dbReference>
<keyword evidence="1" id="KW-1133">Transmembrane helix</keyword>
<comment type="caution">
    <text evidence="4">The sequence shown here is derived from an EMBL/GenBank/DDBJ whole genome shotgun (WGS) entry which is preliminary data.</text>
</comment>
<feature type="signal peptide" evidence="2">
    <location>
        <begin position="1"/>
        <end position="25"/>
    </location>
</feature>
<keyword evidence="1" id="KW-0472">Membrane</keyword>
<evidence type="ECO:0000256" key="1">
    <source>
        <dbReference type="SAM" id="Phobius"/>
    </source>
</evidence>
<dbReference type="PROSITE" id="PS51257">
    <property type="entry name" value="PROKAR_LIPOPROTEIN"/>
    <property type="match status" value="1"/>
</dbReference>
<dbReference type="GO" id="GO:0005768">
    <property type="term" value="C:endosome"/>
    <property type="evidence" value="ECO:0007669"/>
    <property type="project" value="TreeGrafter"/>
</dbReference>
<dbReference type="EMBL" id="ASPP01013244">
    <property type="protein sequence ID" value="ETO19824.1"/>
    <property type="molecule type" value="Genomic_DNA"/>
</dbReference>
<dbReference type="GO" id="GO:0071203">
    <property type="term" value="C:WASH complex"/>
    <property type="evidence" value="ECO:0007669"/>
    <property type="project" value="InterPro"/>
</dbReference>
<dbReference type="Proteomes" id="UP000023152">
    <property type="component" value="Unassembled WGS sequence"/>
</dbReference>
<dbReference type="Pfam" id="PF14745">
    <property type="entry name" value="WASH-4_N"/>
    <property type="match status" value="1"/>
</dbReference>
<feature type="transmembrane region" description="Helical" evidence="1">
    <location>
        <begin position="212"/>
        <end position="230"/>
    </location>
</feature>
<evidence type="ECO:0000256" key="2">
    <source>
        <dbReference type="SAM" id="SignalP"/>
    </source>
</evidence>
<sequence length="246" mass="28478">MKPQNFDILFIYFLLTVIILTQGCASLINKVDFAMASSKLDGKEDEKDFAPPDNNQKQLDTFFGELESLKQQSTTTKKKKENPSDDLLNRMESFLEKHCKNLHLIQDSFAQRMTVNTWDSQDDFLSLNVSPYENVDNPVVLIQDQTDNTHYNKIATALSALCQEMIQLEKIAKTKFYNPLTMYGIIPPAGNEPGVDDKSKKNDTQETQMGRFVLYLFQCFFFFNSIFFLIKKKKICFPKKKKKFVK</sequence>
<accession>X6N250</accession>
<feature type="domain" description="WASH complex subunit 4 N-terminal" evidence="3">
    <location>
        <begin position="93"/>
        <end position="227"/>
    </location>
</feature>
<dbReference type="InterPro" id="IPR027307">
    <property type="entry name" value="WASH7"/>
</dbReference>
<reference evidence="4 5" key="1">
    <citation type="journal article" date="2013" name="Curr. Biol.">
        <title>The Genome of the Foraminiferan Reticulomyxa filosa.</title>
        <authorList>
            <person name="Glockner G."/>
            <person name="Hulsmann N."/>
            <person name="Schleicher M."/>
            <person name="Noegel A.A."/>
            <person name="Eichinger L."/>
            <person name="Gallinger C."/>
            <person name="Pawlowski J."/>
            <person name="Sierra R."/>
            <person name="Euteneuer U."/>
            <person name="Pillet L."/>
            <person name="Moustafa A."/>
            <person name="Platzer M."/>
            <person name="Groth M."/>
            <person name="Szafranski K."/>
            <person name="Schliwa M."/>
        </authorList>
    </citation>
    <scope>NUCLEOTIDE SEQUENCE [LARGE SCALE GENOMIC DNA]</scope>
</reference>
<keyword evidence="5" id="KW-1185">Reference proteome</keyword>
<organism evidence="4 5">
    <name type="scientific">Reticulomyxa filosa</name>
    <dbReference type="NCBI Taxonomy" id="46433"/>
    <lineage>
        <taxon>Eukaryota</taxon>
        <taxon>Sar</taxon>
        <taxon>Rhizaria</taxon>
        <taxon>Retaria</taxon>
        <taxon>Foraminifera</taxon>
        <taxon>Monothalamids</taxon>
        <taxon>Reticulomyxidae</taxon>
        <taxon>Reticulomyxa</taxon>
    </lineage>
</organism>
<dbReference type="InterPro" id="IPR028191">
    <property type="entry name" value="WASH-4_N"/>
</dbReference>
<dbReference type="PANTHER" id="PTHR31409">
    <property type="entry name" value="WASH COMPLEX SUBUNIT 4"/>
    <property type="match status" value="1"/>
</dbReference>
<name>X6N250_RETFI</name>
<dbReference type="GO" id="GO:0007032">
    <property type="term" value="P:endosome organization"/>
    <property type="evidence" value="ECO:0007669"/>
    <property type="project" value="TreeGrafter"/>
</dbReference>
<evidence type="ECO:0000313" key="5">
    <source>
        <dbReference type="Proteomes" id="UP000023152"/>
    </source>
</evidence>
<evidence type="ECO:0000313" key="4">
    <source>
        <dbReference type="EMBL" id="ETO19824.1"/>
    </source>
</evidence>
<dbReference type="AlphaFoldDB" id="X6N250"/>
<gene>
    <name evidence="4" type="ORF">RFI_17404</name>
</gene>
<dbReference type="PANTHER" id="PTHR31409:SF0">
    <property type="entry name" value="WASH COMPLEX SUBUNIT 4"/>
    <property type="match status" value="1"/>
</dbReference>